<dbReference type="Gene3D" id="2.30.30.760">
    <property type="match status" value="1"/>
</dbReference>
<evidence type="ECO:0000256" key="4">
    <source>
        <dbReference type="RuleBase" id="RU362063"/>
    </source>
</evidence>
<reference evidence="6 7" key="1">
    <citation type="submission" date="2020-03" db="EMBL/GenBank/DDBJ databases">
        <title>The genome sequence of Microvirga sp. c23x22.</title>
        <authorList>
            <person name="Zhang X."/>
        </authorList>
    </citation>
    <scope>NUCLEOTIDE SEQUENCE [LARGE SCALE GENOMIC DNA]</scope>
    <source>
        <strain evidence="7">c23x22</strain>
    </source>
</reference>
<evidence type="ECO:0000256" key="3">
    <source>
        <dbReference type="ARBA" id="ARBA00022764"/>
    </source>
</evidence>
<dbReference type="Pfam" id="PF13144">
    <property type="entry name" value="ChapFlgA"/>
    <property type="match status" value="1"/>
</dbReference>
<evidence type="ECO:0000259" key="5">
    <source>
        <dbReference type="SMART" id="SM00858"/>
    </source>
</evidence>
<keyword evidence="6" id="KW-0966">Cell projection</keyword>
<dbReference type="InterPro" id="IPR013974">
    <property type="entry name" value="SAF"/>
</dbReference>
<dbReference type="CDD" id="cd11614">
    <property type="entry name" value="SAF_CpaB_FlgA_like"/>
    <property type="match status" value="1"/>
</dbReference>
<keyword evidence="6" id="KW-0969">Cilium</keyword>
<name>A0ABX0VB33_9HYPH</name>
<accession>A0ABX0VB33</accession>
<comment type="caution">
    <text evidence="6">The sequence shown here is derived from an EMBL/GenBank/DDBJ whole genome shotgun (WGS) entry which is preliminary data.</text>
</comment>
<dbReference type="InterPro" id="IPR039246">
    <property type="entry name" value="Flagellar_FlgA"/>
</dbReference>
<keyword evidence="6" id="KW-0282">Flagellum</keyword>
<evidence type="ECO:0000256" key="1">
    <source>
        <dbReference type="ARBA" id="ARBA00004418"/>
    </source>
</evidence>
<feature type="chain" id="PRO_5044961252" description="Flagella basal body P-ring formation protein FlgA" evidence="4">
    <location>
        <begin position="25"/>
        <end position="153"/>
    </location>
</feature>
<keyword evidence="3 4" id="KW-0574">Periplasm</keyword>
<dbReference type="NCBIfam" id="TIGR03170">
    <property type="entry name" value="flgA_cterm"/>
    <property type="match status" value="1"/>
</dbReference>
<dbReference type="Proteomes" id="UP000707352">
    <property type="component" value="Unassembled WGS sequence"/>
</dbReference>
<protein>
    <recommendedName>
        <fullName evidence="4">Flagella basal body P-ring formation protein FlgA</fullName>
    </recommendedName>
</protein>
<proteinExistence type="inferred from homology"/>
<comment type="subcellular location">
    <subcellularLocation>
        <location evidence="1 4">Periplasm</location>
    </subcellularLocation>
</comment>
<keyword evidence="7" id="KW-1185">Reference proteome</keyword>
<comment type="similarity">
    <text evidence="4">Belongs to the FlgA family.</text>
</comment>
<dbReference type="SMART" id="SM00858">
    <property type="entry name" value="SAF"/>
    <property type="match status" value="1"/>
</dbReference>
<organism evidence="6 7">
    <name type="scientific">Microvirga terricola</name>
    <dbReference type="NCBI Taxonomy" id="2719797"/>
    <lineage>
        <taxon>Bacteria</taxon>
        <taxon>Pseudomonadati</taxon>
        <taxon>Pseudomonadota</taxon>
        <taxon>Alphaproteobacteria</taxon>
        <taxon>Hyphomicrobiales</taxon>
        <taxon>Methylobacteriaceae</taxon>
        <taxon>Microvirga</taxon>
    </lineage>
</organism>
<gene>
    <name evidence="6" type="primary">flgA</name>
    <name evidence="6" type="ORF">HB375_00100</name>
</gene>
<evidence type="ECO:0000256" key="2">
    <source>
        <dbReference type="ARBA" id="ARBA00022729"/>
    </source>
</evidence>
<dbReference type="PANTHER" id="PTHR36307:SF1">
    <property type="entry name" value="FLAGELLA BASAL BODY P-RING FORMATION PROTEIN FLGA"/>
    <property type="match status" value="1"/>
</dbReference>
<evidence type="ECO:0000313" key="6">
    <source>
        <dbReference type="EMBL" id="NIX75012.1"/>
    </source>
</evidence>
<evidence type="ECO:0000313" key="7">
    <source>
        <dbReference type="Proteomes" id="UP000707352"/>
    </source>
</evidence>
<dbReference type="PANTHER" id="PTHR36307">
    <property type="entry name" value="FLAGELLA BASAL BODY P-RING FORMATION PROTEIN FLGA"/>
    <property type="match status" value="1"/>
</dbReference>
<sequence length="153" mass="16346">MMRSLRNIALALTMLLGATGGAHAQEQMLPVPTVTIYPGDTIRQSMLKERGFPPNYRARSAVIDSSVALVGKMARRTLLPGEPIPFNAVDDPRLVTRGVATQLVFHEGGLTITAMGAPLQSGSLGEQIRVRNMDTGRIVLGTVQADGRIRIGG</sequence>
<dbReference type="InterPro" id="IPR017585">
    <property type="entry name" value="SAF_FlgA"/>
</dbReference>
<keyword evidence="4" id="KW-1005">Bacterial flagellum biogenesis</keyword>
<keyword evidence="2 4" id="KW-0732">Signal</keyword>
<feature type="signal peptide" evidence="4">
    <location>
        <begin position="1"/>
        <end position="24"/>
    </location>
</feature>
<comment type="function">
    <text evidence="4">Involved in the assembly process of the P-ring formation. It may associate with FlgF on the rod constituting a structure essential for the P-ring assembly or may act as a modulator protein for the P-ring assembly.</text>
</comment>
<feature type="domain" description="SAF" evidence="5">
    <location>
        <begin position="27"/>
        <end position="90"/>
    </location>
</feature>
<dbReference type="EMBL" id="JAATJS010000001">
    <property type="protein sequence ID" value="NIX75012.1"/>
    <property type="molecule type" value="Genomic_DNA"/>
</dbReference>